<dbReference type="PANTHER" id="PTHR46122:SF16">
    <property type="entry name" value="F-BOX DOMAIN-CONTAINING PROTEIN"/>
    <property type="match status" value="1"/>
</dbReference>
<feature type="region of interest" description="Disordered" evidence="3">
    <location>
        <begin position="68"/>
        <end position="91"/>
    </location>
</feature>
<dbReference type="PANTHER" id="PTHR46122">
    <property type="entry name" value="GALACTOSE OXIDASE/KELCH REPEAT PROTEIN-RELATED"/>
    <property type="match status" value="1"/>
</dbReference>
<dbReference type="Gene3D" id="2.120.10.80">
    <property type="entry name" value="Kelch-type beta propeller"/>
    <property type="match status" value="1"/>
</dbReference>
<name>A0A397XXN2_BRACM</name>
<keyword evidence="1" id="KW-0880">Kelch repeat</keyword>
<dbReference type="SUPFAM" id="SSF117281">
    <property type="entry name" value="Kelch motif"/>
    <property type="match status" value="1"/>
</dbReference>
<proteinExistence type="predicted"/>
<evidence type="ECO:0000256" key="2">
    <source>
        <dbReference type="ARBA" id="ARBA00022737"/>
    </source>
</evidence>
<keyword evidence="2" id="KW-0677">Repeat</keyword>
<organism evidence="4 5">
    <name type="scientific">Brassica campestris</name>
    <name type="common">Field mustard</name>
    <dbReference type="NCBI Taxonomy" id="3711"/>
    <lineage>
        <taxon>Eukaryota</taxon>
        <taxon>Viridiplantae</taxon>
        <taxon>Streptophyta</taxon>
        <taxon>Embryophyta</taxon>
        <taxon>Tracheophyta</taxon>
        <taxon>Spermatophyta</taxon>
        <taxon>Magnoliopsida</taxon>
        <taxon>eudicotyledons</taxon>
        <taxon>Gunneridae</taxon>
        <taxon>Pentapetalae</taxon>
        <taxon>rosids</taxon>
        <taxon>malvids</taxon>
        <taxon>Brassicales</taxon>
        <taxon>Brassicaceae</taxon>
        <taxon>Brassiceae</taxon>
        <taxon>Brassica</taxon>
    </lineage>
</organism>
<accession>A0A397XXN2</accession>
<dbReference type="Proteomes" id="UP000264353">
    <property type="component" value="Chromosome A9"/>
</dbReference>
<dbReference type="GO" id="GO:0005634">
    <property type="term" value="C:nucleus"/>
    <property type="evidence" value="ECO:0007669"/>
    <property type="project" value="UniProtKB-ARBA"/>
</dbReference>
<feature type="region of interest" description="Disordered" evidence="3">
    <location>
        <begin position="312"/>
        <end position="336"/>
    </location>
</feature>
<dbReference type="EMBL" id="CM010636">
    <property type="protein sequence ID" value="RID45328.1"/>
    <property type="molecule type" value="Genomic_DNA"/>
</dbReference>
<evidence type="ECO:0000256" key="3">
    <source>
        <dbReference type="SAM" id="MobiDB-lite"/>
    </source>
</evidence>
<dbReference type="SMART" id="SM00612">
    <property type="entry name" value="Kelch"/>
    <property type="match status" value="3"/>
</dbReference>
<sequence length="445" mass="49095">MLENRSPDSCLSSRVFSSSRVSYMYPEDDKLTNGKRALEAVGGEIRPTKSLKLMGFCITYDSDSSDYSLSGDASQDQSDSNNNGGDSSDSHSLFNEIGRDSSIDCLLRCSRSDYGSIASLNRNFRSLVKSGDIYKLRKQNGFVEHWVYFSCQLLEWVAFDPVERKWMQLPTMPSSVTFMCADKESLAVGTDLLVLGKDGFSSHVIYRYSLLTNSWSSGMEMNSPRCLFGSASLGEIAIFAGGCDSLGKILDFAEMYNSELQTWVSLPRMNKPRKMCSGVFMDGKFYVIGGIGGAESKALTCGEEYDLETKKWTPIPDLSPPRSRAEQDGNGMPPAAEAPPLVAVVDNQLYAADHADMEVRKYDKEKKKWLTIGRLPERAGSVNGWGLAFRACGERLIVIGGPKHSGGGFIELNSWVPRDGGPPQWTLLDRKHSPNFVYNCAVMGC</sequence>
<dbReference type="InterPro" id="IPR006652">
    <property type="entry name" value="Kelch_1"/>
</dbReference>
<evidence type="ECO:0000313" key="4">
    <source>
        <dbReference type="EMBL" id="RID45328.1"/>
    </source>
</evidence>
<evidence type="ECO:0000313" key="5">
    <source>
        <dbReference type="Proteomes" id="UP000264353"/>
    </source>
</evidence>
<evidence type="ECO:0000256" key="1">
    <source>
        <dbReference type="ARBA" id="ARBA00022441"/>
    </source>
</evidence>
<dbReference type="InterPro" id="IPR015915">
    <property type="entry name" value="Kelch-typ_b-propeller"/>
</dbReference>
<dbReference type="AlphaFoldDB" id="A0A397XXN2"/>
<dbReference type="Pfam" id="PF01344">
    <property type="entry name" value="Kelch_1"/>
    <property type="match status" value="3"/>
</dbReference>
<reference evidence="4 5" key="1">
    <citation type="submission" date="2018-06" db="EMBL/GenBank/DDBJ databases">
        <title>WGS assembly of Brassica rapa FPsc.</title>
        <authorList>
            <person name="Bowman J."/>
            <person name="Kohchi T."/>
            <person name="Yamato K."/>
            <person name="Jenkins J."/>
            <person name="Shu S."/>
            <person name="Ishizaki K."/>
            <person name="Yamaoka S."/>
            <person name="Nishihama R."/>
            <person name="Nakamura Y."/>
            <person name="Berger F."/>
            <person name="Adam C."/>
            <person name="Aki S."/>
            <person name="Althoff F."/>
            <person name="Araki T."/>
            <person name="Arteaga-Vazquez M."/>
            <person name="Balasubrmanian S."/>
            <person name="Bauer D."/>
            <person name="Boehm C."/>
            <person name="Briginshaw L."/>
            <person name="Caballero-Perez J."/>
            <person name="Catarino B."/>
            <person name="Chen F."/>
            <person name="Chiyoda S."/>
            <person name="Chovatia M."/>
            <person name="Davies K."/>
            <person name="Delmans M."/>
            <person name="Demura T."/>
            <person name="Dierschke T."/>
            <person name="Dolan L."/>
            <person name="Dorantes-Acosta A."/>
            <person name="Eklund D."/>
            <person name="Florent S."/>
            <person name="Flores-Sandoval E."/>
            <person name="Fujiyama A."/>
            <person name="Fukuzawa H."/>
            <person name="Galik B."/>
            <person name="Grimanelli D."/>
            <person name="Grimwood J."/>
            <person name="Grossniklaus U."/>
            <person name="Hamada T."/>
            <person name="Haseloff J."/>
            <person name="Hetherington A."/>
            <person name="Higo A."/>
            <person name="Hirakawa Y."/>
            <person name="Hundley H."/>
            <person name="Ikeda Y."/>
            <person name="Inoue K."/>
            <person name="Inoue S."/>
            <person name="Ishida S."/>
            <person name="Jia Q."/>
            <person name="Kakita M."/>
            <person name="Kanazawa T."/>
            <person name="Kawai Y."/>
            <person name="Kawashima T."/>
            <person name="Kennedy M."/>
            <person name="Kinose K."/>
            <person name="Kinoshita T."/>
            <person name="Kohara Y."/>
            <person name="Koide E."/>
            <person name="Komatsu K."/>
            <person name="Kopischke S."/>
            <person name="Kubo M."/>
            <person name="Kyozuka J."/>
            <person name="Lagercrantz U."/>
            <person name="Lin S."/>
            <person name="Lindquist E."/>
            <person name="Lipzen A."/>
            <person name="Lu C."/>
            <person name="Luna E."/>
            <person name="Martienssen R."/>
            <person name="Minamino N."/>
            <person name="Mizutani M."/>
            <person name="Mizutani M."/>
            <person name="Mochizuki N."/>
            <person name="Monte I."/>
            <person name="Mosher R."/>
            <person name="Nagasaki H."/>
            <person name="Nakagami H."/>
            <person name="Naramoto S."/>
            <person name="Nishitani K."/>
            <person name="Ohtani M."/>
            <person name="Okamoto T."/>
            <person name="Okumura M."/>
            <person name="Phillips J."/>
            <person name="Pollak B."/>
            <person name="Reinders A."/>
            <person name="Roevekamp M."/>
            <person name="Sano R."/>
            <person name="Sawa S."/>
            <person name="Schmid M."/>
            <person name="Shirakawa M."/>
            <person name="Solano R."/>
            <person name="Spunde A."/>
            <person name="Suetsugu N."/>
            <person name="Sugano S."/>
            <person name="Sugiyama A."/>
            <person name="Sun R."/>
            <person name="Suzuki Y."/>
            <person name="Takenaka M."/>
            <person name="Takezawa D."/>
            <person name="Tomogane H."/>
            <person name="Tsuzuki M."/>
            <person name="Ueda T."/>
            <person name="Umeda M."/>
            <person name="Ward J."/>
            <person name="Watanabe Y."/>
            <person name="Yazaki K."/>
            <person name="Yokoyama R."/>
            <person name="Yoshitake Y."/>
            <person name="Yotsui I."/>
            <person name="Zachgo S."/>
            <person name="Schmutz J."/>
        </authorList>
    </citation>
    <scope>NUCLEOTIDE SEQUENCE [LARGE SCALE GENOMIC DNA]</scope>
    <source>
        <strain evidence="5">cv. B-3</strain>
    </source>
</reference>
<gene>
    <name evidence="4" type="ORF">BRARA_I02068</name>
</gene>
<protein>
    <recommendedName>
        <fullName evidence="6">F-box domain-containing protein</fullName>
    </recommendedName>
</protein>
<dbReference type="InterPro" id="IPR052439">
    <property type="entry name" value="F-box/Kelch-repeat"/>
</dbReference>
<dbReference type="FunFam" id="2.120.10.80:FF:000007">
    <property type="entry name" value="F-box/kelch-repeat protein SKIP11"/>
    <property type="match status" value="1"/>
</dbReference>
<evidence type="ECO:0008006" key="6">
    <source>
        <dbReference type="Google" id="ProtNLM"/>
    </source>
</evidence>